<evidence type="ECO:0000256" key="1">
    <source>
        <dbReference type="SAM" id="Phobius"/>
    </source>
</evidence>
<name>A0A0G9MYS3_9SPHN</name>
<sequence>MEKSLTDRFLRKLHARLLADETGTALIEAAICIPLVITLMVGAMNYGMWFMAAHSVQQAANEAARASLAAIDEEDREAIVEYTIEEGVLNAGAVRAEFVEWETSLEDNRFTVHVSYDIAHNPLLTSSLVPMPEGEKIIRSASVHLSSI</sequence>
<dbReference type="Proteomes" id="UP000053464">
    <property type="component" value="Unassembled WGS sequence"/>
</dbReference>
<dbReference type="OrthoDB" id="7356451at2"/>
<reference evidence="3 4" key="1">
    <citation type="submission" date="2015-04" db="EMBL/GenBank/DDBJ databases">
        <title>The draft genome sequence of Erythrobacter luteus KA37.</title>
        <authorList>
            <person name="Zhuang L."/>
            <person name="Liu Y."/>
            <person name="Shao Z."/>
        </authorList>
    </citation>
    <scope>NUCLEOTIDE SEQUENCE [LARGE SCALE GENOMIC DNA]</scope>
    <source>
        <strain evidence="3 4">KA37</strain>
    </source>
</reference>
<organism evidence="3 4">
    <name type="scientific">Aurantiacibacter luteus</name>
    <dbReference type="NCBI Taxonomy" id="1581420"/>
    <lineage>
        <taxon>Bacteria</taxon>
        <taxon>Pseudomonadati</taxon>
        <taxon>Pseudomonadota</taxon>
        <taxon>Alphaproteobacteria</taxon>
        <taxon>Sphingomonadales</taxon>
        <taxon>Erythrobacteraceae</taxon>
        <taxon>Aurantiacibacter</taxon>
    </lineage>
</organism>
<keyword evidence="1" id="KW-0472">Membrane</keyword>
<dbReference type="RefSeq" id="WP_047003295.1">
    <property type="nucleotide sequence ID" value="NZ_LBHB01000001.1"/>
</dbReference>
<comment type="caution">
    <text evidence="3">The sequence shown here is derived from an EMBL/GenBank/DDBJ whole genome shotgun (WGS) entry which is preliminary data.</text>
</comment>
<dbReference type="PATRIC" id="fig|1581420.6.peg.1192"/>
<feature type="domain" description="TadE-like" evidence="2">
    <location>
        <begin position="23"/>
        <end position="65"/>
    </location>
</feature>
<evidence type="ECO:0000313" key="4">
    <source>
        <dbReference type="Proteomes" id="UP000053464"/>
    </source>
</evidence>
<keyword evidence="1" id="KW-0812">Transmembrane</keyword>
<keyword evidence="4" id="KW-1185">Reference proteome</keyword>
<dbReference type="AlphaFoldDB" id="A0A0G9MYS3"/>
<dbReference type="STRING" id="1581420.AAW00_05905"/>
<dbReference type="Pfam" id="PF07811">
    <property type="entry name" value="TadE"/>
    <property type="match status" value="1"/>
</dbReference>
<proteinExistence type="predicted"/>
<dbReference type="EMBL" id="LBHB01000001">
    <property type="protein sequence ID" value="KLE35891.1"/>
    <property type="molecule type" value="Genomic_DNA"/>
</dbReference>
<keyword evidence="1" id="KW-1133">Transmembrane helix</keyword>
<accession>A0A0G9MYS3</accession>
<protein>
    <recommendedName>
        <fullName evidence="2">TadE-like domain-containing protein</fullName>
    </recommendedName>
</protein>
<feature type="transmembrane region" description="Helical" evidence="1">
    <location>
        <begin position="25"/>
        <end position="46"/>
    </location>
</feature>
<evidence type="ECO:0000259" key="2">
    <source>
        <dbReference type="Pfam" id="PF07811"/>
    </source>
</evidence>
<gene>
    <name evidence="3" type="ORF">AAW00_05905</name>
</gene>
<evidence type="ECO:0000313" key="3">
    <source>
        <dbReference type="EMBL" id="KLE35891.1"/>
    </source>
</evidence>
<dbReference type="InterPro" id="IPR012495">
    <property type="entry name" value="TadE-like_dom"/>
</dbReference>